<protein>
    <submittedName>
        <fullName evidence="1">Uncharacterized protein</fullName>
    </submittedName>
</protein>
<name>A0AAG5CUB0_ANOAO</name>
<sequence>MPGLGRLKRTNTSASAHRYTTSIPRSIQTFRREVIWRLSENQVLVNPCSGSCEFHFHPSGVPCYTILCKSYSLNLSACHHGS</sequence>
<dbReference type="Proteomes" id="UP000075880">
    <property type="component" value="Unassembled WGS sequence"/>
</dbReference>
<organism evidence="1 2">
    <name type="scientific">Anopheles atroparvus</name>
    <name type="common">European mosquito</name>
    <dbReference type="NCBI Taxonomy" id="41427"/>
    <lineage>
        <taxon>Eukaryota</taxon>
        <taxon>Metazoa</taxon>
        <taxon>Ecdysozoa</taxon>
        <taxon>Arthropoda</taxon>
        <taxon>Hexapoda</taxon>
        <taxon>Insecta</taxon>
        <taxon>Pterygota</taxon>
        <taxon>Neoptera</taxon>
        <taxon>Endopterygota</taxon>
        <taxon>Diptera</taxon>
        <taxon>Nematocera</taxon>
        <taxon>Culicoidea</taxon>
        <taxon>Culicidae</taxon>
        <taxon>Anophelinae</taxon>
        <taxon>Anopheles</taxon>
    </lineage>
</organism>
<evidence type="ECO:0000313" key="2">
    <source>
        <dbReference type="Proteomes" id="UP000075880"/>
    </source>
</evidence>
<reference evidence="1" key="1">
    <citation type="submission" date="2024-04" db="UniProtKB">
        <authorList>
            <consortium name="EnsemblMetazoa"/>
        </authorList>
    </citation>
    <scope>IDENTIFICATION</scope>
    <source>
        <strain evidence="1">EBRO</strain>
    </source>
</reference>
<evidence type="ECO:0000313" key="1">
    <source>
        <dbReference type="EnsemblMetazoa" id="ENSAATROPP002405"/>
    </source>
</evidence>
<keyword evidence="2" id="KW-1185">Reference proteome</keyword>
<dbReference type="AlphaFoldDB" id="A0AAG5CUB0"/>
<accession>A0AAG5CUB0</accession>
<proteinExistence type="predicted"/>
<dbReference type="EnsemblMetazoa" id="ENSAATROPT002507">
    <property type="protein sequence ID" value="ENSAATROPP002405"/>
    <property type="gene ID" value="ENSAATROPG001980"/>
</dbReference>